<dbReference type="Pfam" id="PF14040">
    <property type="entry name" value="DNase_NucA_NucB"/>
    <property type="match status" value="1"/>
</dbReference>
<feature type="domain" description="Deoxyribonuclease NucA/NucB" evidence="2">
    <location>
        <begin position="136"/>
        <end position="214"/>
    </location>
</feature>
<comment type="caution">
    <text evidence="3">The sequence shown here is derived from an EMBL/GenBank/DDBJ whole genome shotgun (WGS) entry which is preliminary data.</text>
</comment>
<dbReference type="AlphaFoldDB" id="A0A364KV76"/>
<dbReference type="EMBL" id="MIKG01000005">
    <property type="protein sequence ID" value="RAO67439.1"/>
    <property type="molecule type" value="Genomic_DNA"/>
</dbReference>
<evidence type="ECO:0000313" key="4">
    <source>
        <dbReference type="Proteomes" id="UP000249363"/>
    </source>
</evidence>
<dbReference type="GeneID" id="63792667"/>
<keyword evidence="4" id="KW-1185">Reference proteome</keyword>
<sequence length="408" mass="42777">MDYTVARREVLAVTAELTVRPQAASAAVQRHVTKATNAAAVAQAAAKTPKLAANPAVLTPANPAAALNTNATTRTSNAVPAMAVRPRTQLVADLSTTCLDTLYLDLNDYPGEDEIFENMCRGNMQWPGFNADRPNEIFLTYNGKNQNAAAAANRRAAGCAGSPCAKIFGETLPNGVRIRWSCEEWPPAASAEGGALASILCVPQSINSAIGSRWRWAVDGKSAGDQIRVRVKGIDCSKYTNDKRRSIEEDKKMLLGRAATGAVLKNDSEVVFVNSSVYGNKMDGSVAMIIPFDVPYDFQGTIPISESGQTANGNIEVGPNGVGDVMMFAWADTTAVSVSYSTSFSTTSTTAIINPTSSTTSTHSSLTAASTTSTTVPTTTSVGNGARLTDDLGMIPWVGVGIAAVLVA</sequence>
<dbReference type="STRING" id="1196081.A0A364KV76"/>
<accession>A0A364KV76</accession>
<feature type="region of interest" description="Disordered" evidence="1">
    <location>
        <begin position="353"/>
        <end position="380"/>
    </location>
</feature>
<proteinExistence type="predicted"/>
<dbReference type="RefSeq" id="XP_040731955.1">
    <property type="nucleotide sequence ID" value="XM_040875709.1"/>
</dbReference>
<evidence type="ECO:0000256" key="1">
    <source>
        <dbReference type="SAM" id="MobiDB-lite"/>
    </source>
</evidence>
<protein>
    <recommendedName>
        <fullName evidence="2">Deoxyribonuclease NucA/NucB domain-containing protein</fullName>
    </recommendedName>
</protein>
<organism evidence="3 4">
    <name type="scientific">Talaromyces amestolkiae</name>
    <dbReference type="NCBI Taxonomy" id="1196081"/>
    <lineage>
        <taxon>Eukaryota</taxon>
        <taxon>Fungi</taxon>
        <taxon>Dikarya</taxon>
        <taxon>Ascomycota</taxon>
        <taxon>Pezizomycotina</taxon>
        <taxon>Eurotiomycetes</taxon>
        <taxon>Eurotiomycetidae</taxon>
        <taxon>Eurotiales</taxon>
        <taxon>Trichocomaceae</taxon>
        <taxon>Talaromyces</taxon>
        <taxon>Talaromyces sect. Talaromyces</taxon>
    </lineage>
</organism>
<evidence type="ECO:0000313" key="3">
    <source>
        <dbReference type="EMBL" id="RAO67439.1"/>
    </source>
</evidence>
<evidence type="ECO:0000259" key="2">
    <source>
        <dbReference type="Pfam" id="PF14040"/>
    </source>
</evidence>
<name>A0A364KV76_TALAM</name>
<reference evidence="3 4" key="1">
    <citation type="journal article" date="2017" name="Biotechnol. Biofuels">
        <title>Differential beta-glucosidase expression as a function of carbon source availability in Talaromyces amestolkiae: a genomic and proteomic approach.</title>
        <authorList>
            <person name="de Eugenio L.I."/>
            <person name="Mendez-Liter J.A."/>
            <person name="Nieto-Dominguez M."/>
            <person name="Alonso L."/>
            <person name="Gil-Munoz J."/>
            <person name="Barriuso J."/>
            <person name="Prieto A."/>
            <person name="Martinez M.J."/>
        </authorList>
    </citation>
    <scope>NUCLEOTIDE SEQUENCE [LARGE SCALE GENOMIC DNA]</scope>
    <source>
        <strain evidence="3 4">CIB</strain>
    </source>
</reference>
<dbReference type="OrthoDB" id="3259102at2759"/>
<dbReference type="Proteomes" id="UP000249363">
    <property type="component" value="Unassembled WGS sequence"/>
</dbReference>
<gene>
    <name evidence="3" type="ORF">BHQ10_003451</name>
</gene>
<dbReference type="InterPro" id="IPR029476">
    <property type="entry name" value="DNase_NucA_NucB"/>
</dbReference>